<gene>
    <name evidence="9" type="ORF">ELQ92_03000</name>
</gene>
<evidence type="ECO:0000256" key="8">
    <source>
        <dbReference type="SAM" id="Phobius"/>
    </source>
</evidence>
<feature type="transmembrane region" description="Helical" evidence="8">
    <location>
        <begin position="6"/>
        <end position="23"/>
    </location>
</feature>
<feature type="transmembrane region" description="Helical" evidence="8">
    <location>
        <begin position="80"/>
        <end position="100"/>
    </location>
</feature>
<evidence type="ECO:0000256" key="1">
    <source>
        <dbReference type="ARBA" id="ARBA00004141"/>
    </source>
</evidence>
<evidence type="ECO:0000313" key="9">
    <source>
        <dbReference type="EMBL" id="RWZ68215.1"/>
    </source>
</evidence>
<comment type="caution">
    <text evidence="9">The sequence shown here is derived from an EMBL/GenBank/DDBJ whole genome shotgun (WGS) entry which is preliminary data.</text>
</comment>
<keyword evidence="4" id="KW-0125">Carotenoid biosynthesis</keyword>
<dbReference type="OrthoDB" id="4774157at2"/>
<accession>A0A3S3ZZA0</accession>
<evidence type="ECO:0000256" key="3">
    <source>
        <dbReference type="ARBA" id="ARBA00022692"/>
    </source>
</evidence>
<dbReference type="EMBL" id="RZNC01000001">
    <property type="protein sequence ID" value="RWZ68215.1"/>
    <property type="molecule type" value="Genomic_DNA"/>
</dbReference>
<keyword evidence="6 8" id="KW-0472">Membrane</keyword>
<reference evidence="9 10" key="1">
    <citation type="submission" date="2018-12" db="EMBL/GenBank/DDBJ databases">
        <authorList>
            <person name="Li F."/>
        </authorList>
    </citation>
    <scope>NUCLEOTIDE SEQUENCE [LARGE SCALE GENOMIC DNA]</scope>
    <source>
        <strain evidence="9 10">8H24J-4-2</strain>
    </source>
</reference>
<evidence type="ECO:0000256" key="5">
    <source>
        <dbReference type="ARBA" id="ARBA00022989"/>
    </source>
</evidence>
<dbReference type="GO" id="GO:0016117">
    <property type="term" value="P:carotenoid biosynthetic process"/>
    <property type="evidence" value="ECO:0007669"/>
    <property type="project" value="UniProtKB-KW"/>
</dbReference>
<evidence type="ECO:0000256" key="2">
    <source>
        <dbReference type="ARBA" id="ARBA00004829"/>
    </source>
</evidence>
<proteinExistence type="predicted"/>
<dbReference type="GO" id="GO:0045436">
    <property type="term" value="F:lycopene beta cyclase activity"/>
    <property type="evidence" value="ECO:0007669"/>
    <property type="project" value="UniProtKB-ARBA"/>
</dbReference>
<keyword evidence="5 8" id="KW-1133">Transmembrane helix</keyword>
<dbReference type="GO" id="GO:0016872">
    <property type="term" value="F:intramolecular lyase activity"/>
    <property type="evidence" value="ECO:0007669"/>
    <property type="project" value="InterPro"/>
</dbReference>
<keyword evidence="7" id="KW-0413">Isomerase</keyword>
<dbReference type="InterPro" id="IPR017825">
    <property type="entry name" value="Lycopene_cyclase_dom"/>
</dbReference>
<dbReference type="RefSeq" id="WP_128497486.1">
    <property type="nucleotide sequence ID" value="NZ_RZNC01000001.1"/>
</dbReference>
<dbReference type="NCBIfam" id="TIGR03462">
    <property type="entry name" value="CarR_dom_SF"/>
    <property type="match status" value="1"/>
</dbReference>
<evidence type="ECO:0000256" key="7">
    <source>
        <dbReference type="ARBA" id="ARBA00023235"/>
    </source>
</evidence>
<dbReference type="GO" id="GO:0016020">
    <property type="term" value="C:membrane"/>
    <property type="evidence" value="ECO:0007669"/>
    <property type="project" value="UniProtKB-SubCell"/>
</dbReference>
<evidence type="ECO:0000313" key="10">
    <source>
        <dbReference type="Proteomes" id="UP000288603"/>
    </source>
</evidence>
<feature type="transmembrane region" description="Helical" evidence="8">
    <location>
        <begin position="35"/>
        <end position="60"/>
    </location>
</feature>
<dbReference type="AlphaFoldDB" id="A0A3S3ZZA0"/>
<organism evidence="9 10">
    <name type="scientific">Labedella populi</name>
    <dbReference type="NCBI Taxonomy" id="2498850"/>
    <lineage>
        <taxon>Bacteria</taxon>
        <taxon>Bacillati</taxon>
        <taxon>Actinomycetota</taxon>
        <taxon>Actinomycetes</taxon>
        <taxon>Micrococcales</taxon>
        <taxon>Microbacteriaceae</taxon>
        <taxon>Labedella</taxon>
    </lineage>
</organism>
<sequence length="110" mass="12202">MSFVYLAALLVSITGMVVLDRRFRLFFWANARRAAIVLVSGVVLFIVWDLFGIGLGIFFRGQTPFMTGVLVAPEVPVEEIFFLVLLCYLSMNVFGAASRLSDATGTEESR</sequence>
<evidence type="ECO:0000256" key="4">
    <source>
        <dbReference type="ARBA" id="ARBA00022746"/>
    </source>
</evidence>
<name>A0A3S3ZZA0_9MICO</name>
<comment type="pathway">
    <text evidence="2">Carotenoid biosynthesis.</text>
</comment>
<dbReference type="Proteomes" id="UP000288603">
    <property type="component" value="Unassembled WGS sequence"/>
</dbReference>
<keyword evidence="3 8" id="KW-0812">Transmembrane</keyword>
<keyword evidence="10" id="KW-1185">Reference proteome</keyword>
<evidence type="ECO:0000256" key="6">
    <source>
        <dbReference type="ARBA" id="ARBA00023136"/>
    </source>
</evidence>
<protein>
    <submittedName>
        <fullName evidence="9">Lycopene cyclase domain-containing protein</fullName>
    </submittedName>
</protein>
<comment type="subcellular location">
    <subcellularLocation>
        <location evidence="1">Membrane</location>
        <topology evidence="1">Multi-pass membrane protein</topology>
    </subcellularLocation>
</comment>